<evidence type="ECO:0008006" key="3">
    <source>
        <dbReference type="Google" id="ProtNLM"/>
    </source>
</evidence>
<sequence>MCQLGSNCREERGFSATHLAYCYQKTEDNKEAEKYYLLGIQLLEKVNNVGLKEEAYFAIISFYQETEQPKQRRFYENKLVELQKKSI</sequence>
<organism evidence="1 2">
    <name type="scientific">Gracilibacillus kekensis</name>
    <dbReference type="NCBI Taxonomy" id="1027249"/>
    <lineage>
        <taxon>Bacteria</taxon>
        <taxon>Bacillati</taxon>
        <taxon>Bacillota</taxon>
        <taxon>Bacilli</taxon>
        <taxon>Bacillales</taxon>
        <taxon>Bacillaceae</taxon>
        <taxon>Gracilibacillus</taxon>
    </lineage>
</organism>
<dbReference type="EMBL" id="FRCZ01000010">
    <property type="protein sequence ID" value="SHN36004.1"/>
    <property type="molecule type" value="Genomic_DNA"/>
</dbReference>
<dbReference type="STRING" id="1027249.SAMN05216179_3668"/>
<protein>
    <recommendedName>
        <fullName evidence="3">Tetratricopeptide repeat protein</fullName>
    </recommendedName>
</protein>
<keyword evidence="2" id="KW-1185">Reference proteome</keyword>
<evidence type="ECO:0000313" key="2">
    <source>
        <dbReference type="Proteomes" id="UP000184184"/>
    </source>
</evidence>
<dbReference type="InterPro" id="IPR011990">
    <property type="entry name" value="TPR-like_helical_dom_sf"/>
</dbReference>
<gene>
    <name evidence="1" type="ORF">SAMN05216179_3668</name>
</gene>
<name>A0A1M7QWM6_9BACI</name>
<evidence type="ECO:0000313" key="1">
    <source>
        <dbReference type="EMBL" id="SHN36004.1"/>
    </source>
</evidence>
<accession>A0A1M7QWM6</accession>
<dbReference type="AlphaFoldDB" id="A0A1M7QWM6"/>
<dbReference type="Proteomes" id="UP000184184">
    <property type="component" value="Unassembled WGS sequence"/>
</dbReference>
<reference evidence="1 2" key="1">
    <citation type="submission" date="2016-11" db="EMBL/GenBank/DDBJ databases">
        <authorList>
            <person name="Jaros S."/>
            <person name="Januszkiewicz K."/>
            <person name="Wedrychowicz H."/>
        </authorList>
    </citation>
    <scope>NUCLEOTIDE SEQUENCE [LARGE SCALE GENOMIC DNA]</scope>
    <source>
        <strain evidence="1 2">CGMCC 1.10681</strain>
    </source>
</reference>
<proteinExistence type="predicted"/>
<dbReference type="Gene3D" id="1.25.40.10">
    <property type="entry name" value="Tetratricopeptide repeat domain"/>
    <property type="match status" value="1"/>
</dbReference>